<sequence length="453" mass="49823">MAPPAQTLERDLKKVVRERFEKDEELTVNAVRKRVEEMHKLGDGFFIAPEWKARSKKIITELVERLAEGNASDEEDDAKELPEALDSRPAVRLKPKRANGVKRSSPSETPPAAKRQKKAAPARPVKKRKPAKKVESESELSEEDEEDEDEDSESEAELSEDEAPKPRRKGAKKAAKDNSDSELSDLGSSDEEQPKPKPKPKSKTTPKAKPKAKPETAKSESELSSPGEDEEVEKNDEGKSSGVPKTETAQGDTKTGDIIDSDSELSSVIDEPPPKKRAKAAVSKGSSKPSSAKAPPKQLSADEEEIKKLQGQLVKCGIRKIWGIELKQYGDDGKAKIRHLRRMLTDAGMTGRFSEARAKEIKEQRELMADLEAVNDMNALWGSAGAGGRASRSRAPKKSLKEASDEDHDENDDEDNDHKGADNDDDDEEAKANSRVSRRMADLAFLGDDSESD</sequence>
<feature type="region of interest" description="Disordered" evidence="1">
    <location>
        <begin position="67"/>
        <end position="303"/>
    </location>
</feature>
<reference evidence="3" key="1">
    <citation type="submission" date="2016-02" db="EMBL/GenBank/DDBJ databases">
        <title>Draft genome sequence of Microdochium bolleyi, a fungal endophyte of beachgrass.</title>
        <authorList>
            <consortium name="DOE Joint Genome Institute"/>
            <person name="David A.S."/>
            <person name="May G."/>
            <person name="Haridas S."/>
            <person name="Lim J."/>
            <person name="Wang M."/>
            <person name="Labutti K."/>
            <person name="Lipzen A."/>
            <person name="Barry K."/>
            <person name="Grigoriev I.V."/>
        </authorList>
    </citation>
    <scope>NUCLEOTIDE SEQUENCE [LARGE SCALE GENOMIC DNA]</scope>
    <source>
        <strain evidence="3">J235TASD1</strain>
    </source>
</reference>
<feature type="compositionally biased region" description="Acidic residues" evidence="1">
    <location>
        <begin position="180"/>
        <end position="191"/>
    </location>
</feature>
<dbReference type="OrthoDB" id="552755at2759"/>
<dbReference type="Proteomes" id="UP000070501">
    <property type="component" value="Unassembled WGS sequence"/>
</dbReference>
<feature type="compositionally biased region" description="Basic and acidic residues" evidence="1">
    <location>
        <begin position="212"/>
        <end position="221"/>
    </location>
</feature>
<protein>
    <recommendedName>
        <fullName evidence="4">Transcriptional regulator</fullName>
    </recommendedName>
</protein>
<evidence type="ECO:0000256" key="1">
    <source>
        <dbReference type="SAM" id="MobiDB-lite"/>
    </source>
</evidence>
<dbReference type="PANTHER" id="PTHR15410:SF2">
    <property type="entry name" value="HIRA-INTERACTING PROTEIN 3"/>
    <property type="match status" value="1"/>
</dbReference>
<organism evidence="2 3">
    <name type="scientific">Microdochium bolleyi</name>
    <dbReference type="NCBI Taxonomy" id="196109"/>
    <lineage>
        <taxon>Eukaryota</taxon>
        <taxon>Fungi</taxon>
        <taxon>Dikarya</taxon>
        <taxon>Ascomycota</taxon>
        <taxon>Pezizomycotina</taxon>
        <taxon>Sordariomycetes</taxon>
        <taxon>Xylariomycetidae</taxon>
        <taxon>Xylariales</taxon>
        <taxon>Microdochiaceae</taxon>
        <taxon>Microdochium</taxon>
    </lineage>
</organism>
<feature type="region of interest" description="Disordered" evidence="1">
    <location>
        <begin position="381"/>
        <end position="453"/>
    </location>
</feature>
<name>A0A136IYW3_9PEZI</name>
<dbReference type="InterPro" id="IPR037647">
    <property type="entry name" value="HIRIP3"/>
</dbReference>
<dbReference type="GO" id="GO:0005634">
    <property type="term" value="C:nucleus"/>
    <property type="evidence" value="ECO:0007669"/>
    <property type="project" value="TreeGrafter"/>
</dbReference>
<dbReference type="EMBL" id="KQ964253">
    <property type="protein sequence ID" value="KXJ90122.1"/>
    <property type="molecule type" value="Genomic_DNA"/>
</dbReference>
<feature type="compositionally biased region" description="Basic residues" evidence="1">
    <location>
        <begin position="196"/>
        <end position="211"/>
    </location>
</feature>
<feature type="compositionally biased region" description="Low complexity" evidence="1">
    <location>
        <begin position="280"/>
        <end position="299"/>
    </location>
</feature>
<proteinExistence type="predicted"/>
<accession>A0A136IYW3</accession>
<dbReference type="InParanoid" id="A0A136IYW3"/>
<dbReference type="STRING" id="196109.A0A136IYW3"/>
<feature type="compositionally biased region" description="Acidic residues" evidence="1">
    <location>
        <begin position="404"/>
        <end position="415"/>
    </location>
</feature>
<gene>
    <name evidence="2" type="ORF">Micbo1qcDRAFT_196312</name>
</gene>
<evidence type="ECO:0000313" key="3">
    <source>
        <dbReference type="Proteomes" id="UP000070501"/>
    </source>
</evidence>
<dbReference type="PANTHER" id="PTHR15410">
    <property type="entry name" value="HIRA-INTERACTING PROTEIN 3"/>
    <property type="match status" value="1"/>
</dbReference>
<feature type="compositionally biased region" description="Basic residues" evidence="1">
    <location>
        <begin position="114"/>
        <end position="131"/>
    </location>
</feature>
<evidence type="ECO:0008006" key="4">
    <source>
        <dbReference type="Google" id="ProtNLM"/>
    </source>
</evidence>
<feature type="compositionally biased region" description="Acidic residues" evidence="1">
    <location>
        <begin position="137"/>
        <end position="161"/>
    </location>
</feature>
<dbReference type="AlphaFoldDB" id="A0A136IYW3"/>
<feature type="compositionally biased region" description="Basic residues" evidence="1">
    <location>
        <begin position="91"/>
        <end position="100"/>
    </location>
</feature>
<keyword evidence="3" id="KW-1185">Reference proteome</keyword>
<evidence type="ECO:0000313" key="2">
    <source>
        <dbReference type="EMBL" id="KXJ90122.1"/>
    </source>
</evidence>